<dbReference type="Proteomes" id="UP000008888">
    <property type="component" value="Chromosome"/>
</dbReference>
<dbReference type="HOGENOM" id="CLU_1101850_0_0_6"/>
<evidence type="ECO:0000256" key="1">
    <source>
        <dbReference type="SAM" id="MobiDB-lite"/>
    </source>
</evidence>
<accession>F9ZY69</accession>
<feature type="compositionally biased region" description="Low complexity" evidence="1">
    <location>
        <begin position="111"/>
        <end position="124"/>
    </location>
</feature>
<evidence type="ECO:0000313" key="3">
    <source>
        <dbReference type="EMBL" id="AEF99799.1"/>
    </source>
</evidence>
<dbReference type="STRING" id="857087.Metme_1376"/>
<reference evidence="3 4" key="1">
    <citation type="journal article" date="2011" name="J. Bacteriol.">
        <title>Complete Genome Sequence of the Aerobic Marine Methanotroph Methylomonas methanica MC09.</title>
        <authorList>
            <person name="Boden R."/>
            <person name="Cunliffe M."/>
            <person name="Scanlan J."/>
            <person name="Moussard H."/>
            <person name="Kits K.D."/>
            <person name="Klotz M.G."/>
            <person name="Jetten M.S."/>
            <person name="Vuilleumier S."/>
            <person name="Han J."/>
            <person name="Peters L."/>
            <person name="Mikhailova N."/>
            <person name="Teshima H."/>
            <person name="Tapia R."/>
            <person name="Kyrpides N."/>
            <person name="Ivanova N."/>
            <person name="Pagani I."/>
            <person name="Cheng J.F."/>
            <person name="Goodwin L."/>
            <person name="Han C."/>
            <person name="Hauser L."/>
            <person name="Land M.L."/>
            <person name="Lapidus A."/>
            <person name="Lucas S."/>
            <person name="Pitluck S."/>
            <person name="Woyke T."/>
            <person name="Stein L."/>
            <person name="Murrell J.C."/>
        </authorList>
    </citation>
    <scope>NUCLEOTIDE SEQUENCE [LARGE SCALE GENOMIC DNA]</scope>
    <source>
        <strain evidence="3 4">MC09</strain>
    </source>
</reference>
<feature type="domain" description="Type II secretion system protein GspB C-terminal" evidence="2">
    <location>
        <begin position="211"/>
        <end position="269"/>
    </location>
</feature>
<dbReference type="AlphaFoldDB" id="F9ZY69"/>
<dbReference type="eggNOG" id="ENOG5033B0D">
    <property type="taxonomic scope" value="Bacteria"/>
</dbReference>
<dbReference type="InterPro" id="IPR032389">
    <property type="entry name" value="GspB_C"/>
</dbReference>
<dbReference type="OrthoDB" id="5432325at2"/>
<gene>
    <name evidence="3" type="ordered locus">Metme_1376</name>
</gene>
<dbReference type="GO" id="GO:0015627">
    <property type="term" value="C:type II protein secretion system complex"/>
    <property type="evidence" value="ECO:0007669"/>
    <property type="project" value="InterPro"/>
</dbReference>
<feature type="compositionally biased region" description="Low complexity" evidence="1">
    <location>
        <begin position="84"/>
        <end position="103"/>
    </location>
</feature>
<dbReference type="EMBL" id="CP002738">
    <property type="protein sequence ID" value="AEF99799.1"/>
    <property type="molecule type" value="Genomic_DNA"/>
</dbReference>
<dbReference type="RefSeq" id="WP_013818059.1">
    <property type="nucleotide sequence ID" value="NC_015572.1"/>
</dbReference>
<sequence>MSYILNALRKSERERQAIAPDTVTGRIAIHQPPQHKSSTKLIAALIVINLSVLIYVLEFTQQNPPAPEPIIATRLKPALSPIETAAPSSAATASPAQKTPSTAEASKTEKPAPATALPAKAPTVKKQAVQPVIPAIAPPRPPASTKATVIKSETPPSKPIEPLKQAITPLHPATQSTALANRDATEKTVPAPVKNDLPFLEDLPGDVRRSLPNLPINVFSYSSIPAERFVMIDMVKYVPGQRIKDQLELKEIREDSIVVSFDNRTFKIRRP</sequence>
<organism evidence="3 4">
    <name type="scientific">Methylomonas methanica (strain DSM 25384 / MC09)</name>
    <dbReference type="NCBI Taxonomy" id="857087"/>
    <lineage>
        <taxon>Bacteria</taxon>
        <taxon>Pseudomonadati</taxon>
        <taxon>Pseudomonadota</taxon>
        <taxon>Gammaproteobacteria</taxon>
        <taxon>Methylococcales</taxon>
        <taxon>Methylococcaceae</taxon>
        <taxon>Methylomonas</taxon>
    </lineage>
</organism>
<dbReference type="Pfam" id="PF16537">
    <property type="entry name" value="T2SSB"/>
    <property type="match status" value="1"/>
</dbReference>
<name>F9ZY69_METMM</name>
<keyword evidence="4" id="KW-1185">Reference proteome</keyword>
<reference key="2">
    <citation type="submission" date="2011-05" db="EMBL/GenBank/DDBJ databases">
        <title>Complete genome sequence of the aerobic marine methanotroph Methylomonas methanica MC09.</title>
        <authorList>
            <person name="Boden R."/>
            <person name="Cunliffe M."/>
            <person name="Scanlan J."/>
            <person name="Moussard H."/>
            <person name="Kits K.D."/>
            <person name="Klotz M."/>
            <person name="Jetten M."/>
            <person name="Vuilleumier S."/>
            <person name="Han J."/>
            <person name="Peters L."/>
            <person name="Mikhailova N."/>
            <person name="Teshima H."/>
            <person name="Tapia R."/>
            <person name="Kyrpides N."/>
            <person name="Ivanova N."/>
            <person name="Pagani I."/>
            <person name="Cheng J.-F."/>
            <person name="Goodwin L."/>
            <person name="Han C."/>
            <person name="Hauser L."/>
            <person name="Land M."/>
            <person name="Lapidus A."/>
            <person name="Lucas S."/>
            <person name="Pitluck S."/>
            <person name="Woyke T."/>
            <person name="Stein L.Y."/>
            <person name="Murrell C."/>
        </authorList>
    </citation>
    <scope>NUCLEOTIDE SEQUENCE</scope>
    <source>
        <strain>MC09</strain>
    </source>
</reference>
<reference evidence="4" key="3">
    <citation type="submission" date="2011-05" db="EMBL/GenBank/DDBJ databases">
        <title>Complete sequence of Methylomonas methanica MC09.</title>
        <authorList>
            <consortium name="US DOE Joint Genome Institute"/>
            <person name="Lucas S."/>
            <person name="Han J."/>
            <person name="Lapidus A."/>
            <person name="Cheng J.-F."/>
            <person name="Goodwin L."/>
            <person name="Pitluck S."/>
            <person name="Peters L."/>
            <person name="Mikhailova N."/>
            <person name="Teshima H."/>
            <person name="Han C."/>
            <person name="Tapia R."/>
            <person name="Land M."/>
            <person name="Hauser L."/>
            <person name="Kyrpides N."/>
            <person name="Ivanova N."/>
            <person name="Pagani I."/>
            <person name="Stein L."/>
            <person name="Woyke T."/>
        </authorList>
    </citation>
    <scope>NUCLEOTIDE SEQUENCE [LARGE SCALE GENOMIC DNA]</scope>
    <source>
        <strain evidence="4">MC09</strain>
    </source>
</reference>
<proteinExistence type="predicted"/>
<evidence type="ECO:0000313" key="4">
    <source>
        <dbReference type="Proteomes" id="UP000008888"/>
    </source>
</evidence>
<dbReference type="KEGG" id="mmt:Metme_1376"/>
<protein>
    <recommendedName>
        <fullName evidence="2">Type II secretion system protein GspB C-terminal domain-containing protein</fullName>
    </recommendedName>
</protein>
<feature type="region of interest" description="Disordered" evidence="1">
    <location>
        <begin position="84"/>
        <end position="124"/>
    </location>
</feature>
<evidence type="ECO:0000259" key="2">
    <source>
        <dbReference type="Pfam" id="PF16537"/>
    </source>
</evidence>